<accession>A0A087DG34</accession>
<dbReference type="InterPro" id="IPR035906">
    <property type="entry name" value="MetI-like_sf"/>
</dbReference>
<evidence type="ECO:0000256" key="3">
    <source>
        <dbReference type="ARBA" id="ARBA00022475"/>
    </source>
</evidence>
<keyword evidence="6 7" id="KW-0472">Membrane</keyword>
<dbReference type="CDD" id="cd06261">
    <property type="entry name" value="TM_PBP2"/>
    <property type="match status" value="1"/>
</dbReference>
<evidence type="ECO:0000256" key="7">
    <source>
        <dbReference type="RuleBase" id="RU363032"/>
    </source>
</evidence>
<keyword evidence="2 7" id="KW-0813">Transport</keyword>
<evidence type="ECO:0000313" key="10">
    <source>
        <dbReference type="EMBL" id="KFI94484.1"/>
    </source>
</evidence>
<dbReference type="Proteomes" id="UP000029033">
    <property type="component" value="Unassembled WGS sequence"/>
</dbReference>
<proteinExistence type="inferred from homology"/>
<organism evidence="10 11">
    <name type="scientific">Bifidobacterium scardovii</name>
    <dbReference type="NCBI Taxonomy" id="158787"/>
    <lineage>
        <taxon>Bacteria</taxon>
        <taxon>Bacillati</taxon>
        <taxon>Actinomycetota</taxon>
        <taxon>Actinomycetes</taxon>
        <taxon>Bifidobacteriales</taxon>
        <taxon>Bifidobacteriaceae</taxon>
        <taxon>Bifidobacterium</taxon>
    </lineage>
</organism>
<feature type="transmembrane region" description="Helical" evidence="7">
    <location>
        <begin position="291"/>
        <end position="313"/>
    </location>
</feature>
<comment type="caution">
    <text evidence="10">The sequence shown here is derived from an EMBL/GenBank/DDBJ whole genome shotgun (WGS) entry which is preliminary data.</text>
</comment>
<keyword evidence="10" id="KW-0762">Sugar transport</keyword>
<dbReference type="PANTHER" id="PTHR30193">
    <property type="entry name" value="ABC TRANSPORTER PERMEASE PROTEIN"/>
    <property type="match status" value="1"/>
</dbReference>
<dbReference type="InterPro" id="IPR051393">
    <property type="entry name" value="ABC_transporter_permease"/>
</dbReference>
<evidence type="ECO:0000259" key="9">
    <source>
        <dbReference type="PROSITE" id="PS50928"/>
    </source>
</evidence>
<dbReference type="PROSITE" id="PS50928">
    <property type="entry name" value="ABC_TM1"/>
    <property type="match status" value="1"/>
</dbReference>
<evidence type="ECO:0000256" key="2">
    <source>
        <dbReference type="ARBA" id="ARBA00022448"/>
    </source>
</evidence>
<feature type="compositionally biased region" description="Basic and acidic residues" evidence="8">
    <location>
        <begin position="1"/>
        <end position="15"/>
    </location>
</feature>
<evidence type="ECO:0000256" key="8">
    <source>
        <dbReference type="SAM" id="MobiDB-lite"/>
    </source>
</evidence>
<dbReference type="STRING" id="158787.BSCA_1694"/>
<keyword evidence="11" id="KW-1185">Reference proteome</keyword>
<reference evidence="10 11" key="1">
    <citation type="submission" date="2014-03" db="EMBL/GenBank/DDBJ databases">
        <title>Genomics of Bifidobacteria.</title>
        <authorList>
            <person name="Ventura M."/>
            <person name="Milani C."/>
            <person name="Lugli G.A."/>
        </authorList>
    </citation>
    <scope>NUCLEOTIDE SEQUENCE [LARGE SCALE GENOMIC DNA]</scope>
    <source>
        <strain evidence="10 11">LMG 21589</strain>
    </source>
</reference>
<dbReference type="PANTHER" id="PTHR30193:SF44">
    <property type="entry name" value="LACTOSE TRANSPORT SYSTEM PERMEASE PROTEIN LACF"/>
    <property type="match status" value="1"/>
</dbReference>
<dbReference type="Gene3D" id="1.10.3720.10">
    <property type="entry name" value="MetI-like"/>
    <property type="match status" value="1"/>
</dbReference>
<dbReference type="GeneID" id="85166279"/>
<feature type="transmembrane region" description="Helical" evidence="7">
    <location>
        <begin position="181"/>
        <end position="206"/>
    </location>
</feature>
<evidence type="ECO:0000256" key="1">
    <source>
        <dbReference type="ARBA" id="ARBA00004651"/>
    </source>
</evidence>
<comment type="subcellular location">
    <subcellularLocation>
        <location evidence="1 7">Cell membrane</location>
        <topology evidence="1 7">Multi-pass membrane protein</topology>
    </subcellularLocation>
</comment>
<keyword evidence="3" id="KW-1003">Cell membrane</keyword>
<dbReference type="eggNOG" id="COG1175">
    <property type="taxonomic scope" value="Bacteria"/>
</dbReference>
<dbReference type="OrthoDB" id="3238099at2"/>
<dbReference type="SUPFAM" id="SSF161098">
    <property type="entry name" value="MetI-like"/>
    <property type="match status" value="1"/>
</dbReference>
<gene>
    <name evidence="10" type="ORF">BSCA_1694</name>
</gene>
<feature type="transmembrane region" description="Helical" evidence="7">
    <location>
        <begin position="40"/>
        <end position="66"/>
    </location>
</feature>
<feature type="transmembrane region" description="Helical" evidence="7">
    <location>
        <begin position="100"/>
        <end position="121"/>
    </location>
</feature>
<dbReference type="AlphaFoldDB" id="A0A087DG34"/>
<feature type="domain" description="ABC transmembrane type-1" evidence="9">
    <location>
        <begin position="96"/>
        <end position="312"/>
    </location>
</feature>
<keyword evidence="4 7" id="KW-0812">Transmembrane</keyword>
<dbReference type="GO" id="GO:0005886">
    <property type="term" value="C:plasma membrane"/>
    <property type="evidence" value="ECO:0007669"/>
    <property type="project" value="UniProtKB-SubCell"/>
</dbReference>
<keyword evidence="5 7" id="KW-1133">Transmembrane helix</keyword>
<feature type="transmembrane region" description="Helical" evidence="7">
    <location>
        <begin position="133"/>
        <end position="153"/>
    </location>
</feature>
<evidence type="ECO:0000256" key="6">
    <source>
        <dbReference type="ARBA" id="ARBA00023136"/>
    </source>
</evidence>
<name>A0A087DG34_9BIFI</name>
<dbReference type="GO" id="GO:0055085">
    <property type="term" value="P:transmembrane transport"/>
    <property type="evidence" value="ECO:0007669"/>
    <property type="project" value="InterPro"/>
</dbReference>
<dbReference type="RefSeq" id="WP_033518981.1">
    <property type="nucleotide sequence ID" value="NZ_CAJPMS010000007.1"/>
</dbReference>
<sequence>MTAATDKRDRGDKLAARRGTGPSGGGVSNRIRRNGVATPWLFLSVALVVTILFSIVPFLQTIMYSFTNARRLGSWKFVGLDNFIEMAHDERFWTALQNSALYVVVVMPAMVFLPLLLALLVQKQVPFIAVFRTGYYVPVIVSMVAAGIMWQWMLDSRGMVNSLLQALGWITSPVPFLTDRWLLLISSMIVTIWKGVGYYMVIYLAALTNIPTDLYEAASIDGAGAWHQFWSVTIPGVRNTMVLIAALSSVAAFRVFTEIYVLSNNTAGIGGKGMTMVMLIQREGTGLDAQVGYSSAISLVMFLITVGLMIASLRMQMEDE</sequence>
<protein>
    <submittedName>
        <fullName evidence="10">MalF-type ABC sugar transport systems permease component</fullName>
    </submittedName>
</protein>
<comment type="similarity">
    <text evidence="7">Belongs to the binding-protein-dependent transport system permease family.</text>
</comment>
<dbReference type="Pfam" id="PF00528">
    <property type="entry name" value="BPD_transp_1"/>
    <property type="match status" value="1"/>
</dbReference>
<evidence type="ECO:0000313" key="11">
    <source>
        <dbReference type="Proteomes" id="UP000029033"/>
    </source>
</evidence>
<dbReference type="InterPro" id="IPR000515">
    <property type="entry name" value="MetI-like"/>
</dbReference>
<evidence type="ECO:0000256" key="4">
    <source>
        <dbReference type="ARBA" id="ARBA00022692"/>
    </source>
</evidence>
<evidence type="ECO:0000256" key="5">
    <source>
        <dbReference type="ARBA" id="ARBA00022989"/>
    </source>
</evidence>
<dbReference type="EMBL" id="JGZO01000007">
    <property type="protein sequence ID" value="KFI94484.1"/>
    <property type="molecule type" value="Genomic_DNA"/>
</dbReference>
<feature type="region of interest" description="Disordered" evidence="8">
    <location>
        <begin position="1"/>
        <end position="30"/>
    </location>
</feature>